<feature type="region of interest" description="Disordered" evidence="1">
    <location>
        <begin position="37"/>
        <end position="56"/>
    </location>
</feature>
<evidence type="ECO:0000256" key="1">
    <source>
        <dbReference type="SAM" id="MobiDB-lite"/>
    </source>
</evidence>
<name>A0AAV1SUZ7_9ROSI</name>
<keyword evidence="3" id="KW-1185">Reference proteome</keyword>
<dbReference type="Proteomes" id="UP001314170">
    <property type="component" value="Unassembled WGS sequence"/>
</dbReference>
<proteinExistence type="predicted"/>
<organism evidence="2 3">
    <name type="scientific">Dovyalis caffra</name>
    <dbReference type="NCBI Taxonomy" id="77055"/>
    <lineage>
        <taxon>Eukaryota</taxon>
        <taxon>Viridiplantae</taxon>
        <taxon>Streptophyta</taxon>
        <taxon>Embryophyta</taxon>
        <taxon>Tracheophyta</taxon>
        <taxon>Spermatophyta</taxon>
        <taxon>Magnoliopsida</taxon>
        <taxon>eudicotyledons</taxon>
        <taxon>Gunneridae</taxon>
        <taxon>Pentapetalae</taxon>
        <taxon>rosids</taxon>
        <taxon>fabids</taxon>
        <taxon>Malpighiales</taxon>
        <taxon>Salicaceae</taxon>
        <taxon>Flacourtieae</taxon>
        <taxon>Dovyalis</taxon>
    </lineage>
</organism>
<accession>A0AAV1SUZ7</accession>
<comment type="caution">
    <text evidence="2">The sequence shown here is derived from an EMBL/GenBank/DDBJ whole genome shotgun (WGS) entry which is preliminary data.</text>
</comment>
<evidence type="ECO:0000313" key="2">
    <source>
        <dbReference type="EMBL" id="CAK7357551.1"/>
    </source>
</evidence>
<reference evidence="2 3" key="1">
    <citation type="submission" date="2024-01" db="EMBL/GenBank/DDBJ databases">
        <authorList>
            <person name="Waweru B."/>
        </authorList>
    </citation>
    <scope>NUCLEOTIDE SEQUENCE [LARGE SCALE GENOMIC DNA]</scope>
</reference>
<protein>
    <submittedName>
        <fullName evidence="2">Uncharacterized protein</fullName>
    </submittedName>
</protein>
<dbReference type="EMBL" id="CAWUPB010001199">
    <property type="protein sequence ID" value="CAK7357551.1"/>
    <property type="molecule type" value="Genomic_DNA"/>
</dbReference>
<gene>
    <name evidence="2" type="ORF">DCAF_LOCUS27840</name>
</gene>
<dbReference type="AlphaFoldDB" id="A0AAV1SUZ7"/>
<sequence>MNQKSNPKPWQRHRAHGISKVLKTFSTSSFSSLSYFSRPKDSSHRKISKARNEKNGLFSNTEENRYQAKKIIENYSNPLYKMYRE</sequence>
<evidence type="ECO:0000313" key="3">
    <source>
        <dbReference type="Proteomes" id="UP001314170"/>
    </source>
</evidence>
<feature type="compositionally biased region" description="Basic and acidic residues" evidence="1">
    <location>
        <begin position="38"/>
        <end position="54"/>
    </location>
</feature>